<protein>
    <submittedName>
        <fullName evidence="1">Abi family protein</fullName>
    </submittedName>
</protein>
<reference evidence="1" key="1">
    <citation type="submission" date="2020-04" db="EMBL/GenBank/DDBJ databases">
        <title>Deep metagenomics examines the oral microbiome during advanced dental caries in children, revealing novel taxa and co-occurrences with host molecules.</title>
        <authorList>
            <person name="Baker J.L."/>
            <person name="Morton J.T."/>
            <person name="Dinis M."/>
            <person name="Alvarez R."/>
            <person name="Tran N.C."/>
            <person name="Knight R."/>
            <person name="Edlund A."/>
        </authorList>
    </citation>
    <scope>NUCLEOTIDE SEQUENCE</scope>
    <source>
        <strain evidence="1">JCVI_30_bin.13</strain>
    </source>
</reference>
<dbReference type="Pfam" id="PF07751">
    <property type="entry name" value="Abi_2"/>
    <property type="match status" value="1"/>
</dbReference>
<evidence type="ECO:0000313" key="1">
    <source>
        <dbReference type="EMBL" id="MBF0966784.1"/>
    </source>
</evidence>
<proteinExistence type="predicted"/>
<dbReference type="InterPro" id="IPR011664">
    <property type="entry name" value="Abi_system_AbiD/AbiF-like"/>
</dbReference>
<organism evidence="1 2">
    <name type="scientific">Actinomyces bouchesdurhonensis</name>
    <dbReference type="NCBI Taxonomy" id="1852361"/>
    <lineage>
        <taxon>Bacteria</taxon>
        <taxon>Bacillati</taxon>
        <taxon>Actinomycetota</taxon>
        <taxon>Actinomycetes</taxon>
        <taxon>Actinomycetales</taxon>
        <taxon>Actinomycetaceae</taxon>
        <taxon>Actinomyces</taxon>
    </lineage>
</organism>
<comment type="caution">
    <text evidence="1">The sequence shown here is derived from an EMBL/GenBank/DDBJ whole genome shotgun (WGS) entry which is preliminary data.</text>
</comment>
<dbReference type="Proteomes" id="UP000759246">
    <property type="component" value="Unassembled WGS sequence"/>
</dbReference>
<evidence type="ECO:0000313" key="2">
    <source>
        <dbReference type="Proteomes" id="UP000759246"/>
    </source>
</evidence>
<dbReference type="AlphaFoldDB" id="A0A929RRV5"/>
<accession>A0A929RRV5</accession>
<dbReference type="EMBL" id="JABZGF010000201">
    <property type="protein sequence ID" value="MBF0966784.1"/>
    <property type="molecule type" value="Genomic_DNA"/>
</dbReference>
<gene>
    <name evidence="1" type="ORF">HXK09_06470</name>
</gene>
<name>A0A929RRV5_9ACTO</name>
<sequence length="334" mass="38317">MHKWPGPFYAGKPEVSSEVGKVRLTYGEQLDLLKRRGMLIEDEVEAAVILSRVNYYRLSGYFRYWQVDPDHQDDSFVDGTSFNAVYRLYEMERLLSHECSMLLASCEIFLRNRFAYHYAEHFAPVASYAHGEGFSQPQSFSKEEPVQERILSDLDRSSDQFVLHYRDEIKSGTSYLPQAYDRMPIWVAVEVLSFGTLSRMIQASGVSGVLDSIVAPPLSMSRSSFPSQVRSLVYLRNRCSHFNRLWNISVSDAPALSRNIANRIKKNYRTFDDRSIYKILAVMHHFVQNAGICDDWLGVQIEPLLQENPLLAYGIATPKKYGEMPRDVLIDANS</sequence>